<reference evidence="1 2" key="1">
    <citation type="submission" date="2019-02" db="EMBL/GenBank/DDBJ databases">
        <title>Deep-cultivation of Planctomycetes and their phenomic and genomic characterization uncovers novel biology.</title>
        <authorList>
            <person name="Wiegand S."/>
            <person name="Jogler M."/>
            <person name="Boedeker C."/>
            <person name="Pinto D."/>
            <person name="Vollmers J."/>
            <person name="Rivas-Marin E."/>
            <person name="Kohn T."/>
            <person name="Peeters S.H."/>
            <person name="Heuer A."/>
            <person name="Rast P."/>
            <person name="Oberbeckmann S."/>
            <person name="Bunk B."/>
            <person name="Jeske O."/>
            <person name="Meyerdierks A."/>
            <person name="Storesund J.E."/>
            <person name="Kallscheuer N."/>
            <person name="Luecker S."/>
            <person name="Lage O.M."/>
            <person name="Pohl T."/>
            <person name="Merkel B.J."/>
            <person name="Hornburger P."/>
            <person name="Mueller R.-W."/>
            <person name="Bruemmer F."/>
            <person name="Labrenz M."/>
            <person name="Spormann A.M."/>
            <person name="Op den Camp H."/>
            <person name="Overmann J."/>
            <person name="Amann R."/>
            <person name="Jetten M.S.M."/>
            <person name="Mascher T."/>
            <person name="Medema M.H."/>
            <person name="Devos D.P."/>
            <person name="Kaster A.-K."/>
            <person name="Ovreas L."/>
            <person name="Rohde M."/>
            <person name="Galperin M.Y."/>
            <person name="Jogler C."/>
        </authorList>
    </citation>
    <scope>NUCLEOTIDE SEQUENCE [LARGE SCALE GENOMIC DNA]</scope>
    <source>
        <strain evidence="1 2">Pan44</strain>
    </source>
</reference>
<sequence>MEIGLRKRAVCHFVVDGRTRWRDGARSGFEQWAMNWFAEELNSGGWLWRQISIAWLRYRLAEITRRHEPSARTFW</sequence>
<evidence type="ECO:0000313" key="2">
    <source>
        <dbReference type="Proteomes" id="UP000315700"/>
    </source>
</evidence>
<protein>
    <submittedName>
        <fullName evidence="1">Uncharacterized protein</fullName>
    </submittedName>
</protein>
<keyword evidence="2" id="KW-1185">Reference proteome</keyword>
<organism evidence="1 2">
    <name type="scientific">Caulifigura coniformis</name>
    <dbReference type="NCBI Taxonomy" id="2527983"/>
    <lineage>
        <taxon>Bacteria</taxon>
        <taxon>Pseudomonadati</taxon>
        <taxon>Planctomycetota</taxon>
        <taxon>Planctomycetia</taxon>
        <taxon>Planctomycetales</taxon>
        <taxon>Planctomycetaceae</taxon>
        <taxon>Caulifigura</taxon>
    </lineage>
</organism>
<dbReference type="RefSeq" id="WP_145030748.1">
    <property type="nucleotide sequence ID" value="NZ_CP036271.1"/>
</dbReference>
<dbReference type="InParanoid" id="A0A517SFN6"/>
<name>A0A517SFN6_9PLAN</name>
<dbReference type="KEGG" id="ccos:Pan44_29790"/>
<dbReference type="EMBL" id="CP036271">
    <property type="protein sequence ID" value="QDT54938.1"/>
    <property type="molecule type" value="Genomic_DNA"/>
</dbReference>
<dbReference type="Proteomes" id="UP000315700">
    <property type="component" value="Chromosome"/>
</dbReference>
<evidence type="ECO:0000313" key="1">
    <source>
        <dbReference type="EMBL" id="QDT54938.1"/>
    </source>
</evidence>
<accession>A0A517SFN6</accession>
<dbReference type="AlphaFoldDB" id="A0A517SFN6"/>
<proteinExistence type="predicted"/>
<gene>
    <name evidence="1" type="ORF">Pan44_29790</name>
</gene>